<comment type="caution">
    <text evidence="1">The sequence shown here is derived from an EMBL/GenBank/DDBJ whole genome shotgun (WGS) entry which is preliminary data.</text>
</comment>
<gene>
    <name evidence="1" type="ORF">Aory04_000334200</name>
</gene>
<dbReference type="Proteomes" id="UP001165205">
    <property type="component" value="Unassembled WGS sequence"/>
</dbReference>
<reference evidence="1" key="1">
    <citation type="submission" date="2023-04" db="EMBL/GenBank/DDBJ databases">
        <title>Aspergillus oryzae NBRC 4228.</title>
        <authorList>
            <person name="Ichikawa N."/>
            <person name="Sato H."/>
            <person name="Tonouchi N."/>
        </authorList>
    </citation>
    <scope>NUCLEOTIDE SEQUENCE</scope>
    <source>
        <strain evidence="1">NBRC 4228</strain>
    </source>
</reference>
<evidence type="ECO:0000313" key="1">
    <source>
        <dbReference type="EMBL" id="GMG26544.1"/>
    </source>
</evidence>
<accession>A0AAN4YG16</accession>
<organism evidence="1 2">
    <name type="scientific">Aspergillus oryzae</name>
    <name type="common">Yellow koji mold</name>
    <dbReference type="NCBI Taxonomy" id="5062"/>
    <lineage>
        <taxon>Eukaryota</taxon>
        <taxon>Fungi</taxon>
        <taxon>Dikarya</taxon>
        <taxon>Ascomycota</taxon>
        <taxon>Pezizomycotina</taxon>
        <taxon>Eurotiomycetes</taxon>
        <taxon>Eurotiomycetidae</taxon>
        <taxon>Eurotiales</taxon>
        <taxon>Aspergillaceae</taxon>
        <taxon>Aspergillus</taxon>
        <taxon>Aspergillus subgen. Circumdati</taxon>
    </lineage>
</organism>
<sequence>MTFIPKSDETKEKVILEATAKDDIEIGQMTSLDEAELFLQEHGVTDTQLQELLNDSKKSKELVRKVDLIVLPLLCGTYVLQYIDKQVCSLVLDTCFHDNVS</sequence>
<dbReference type="AlphaFoldDB" id="A0AAN4YG16"/>
<dbReference type="EMBL" id="BSYA01000027">
    <property type="protein sequence ID" value="GMG26544.1"/>
    <property type="molecule type" value="Genomic_DNA"/>
</dbReference>
<proteinExistence type="predicted"/>
<protein>
    <submittedName>
        <fullName evidence="1">Unnamed protein product</fullName>
    </submittedName>
</protein>
<evidence type="ECO:0000313" key="2">
    <source>
        <dbReference type="Proteomes" id="UP001165205"/>
    </source>
</evidence>
<name>A0AAN4YG16_ASPOZ</name>